<dbReference type="Proteomes" id="UP000230215">
    <property type="component" value="Unassembled WGS sequence"/>
</dbReference>
<keyword evidence="1" id="KW-0812">Transmembrane</keyword>
<gene>
    <name evidence="2" type="ORF">COW25_01685</name>
</gene>
<sequence>MEDFLKKISQIFNFTKNPRIKFLSVFLIVISFVGETPLREISHFWANGILSLIGRDISGAGNIIDKLFSIGAPIMIVYIPVTIALWIIIRNGFQKLDWISAPILIGILIKGGVYGIMSLNHKINEFWELAQYGVPGFLLWAFISIFLLSSLVGFAIWFKEIR</sequence>
<comment type="caution">
    <text evidence="2">The sequence shown here is derived from an EMBL/GenBank/DDBJ whole genome shotgun (WGS) entry which is preliminary data.</text>
</comment>
<evidence type="ECO:0000313" key="2">
    <source>
        <dbReference type="EMBL" id="PIW34935.1"/>
    </source>
</evidence>
<protein>
    <submittedName>
        <fullName evidence="2">Uncharacterized protein</fullName>
    </submittedName>
</protein>
<feature type="transmembrane region" description="Helical" evidence="1">
    <location>
        <begin position="137"/>
        <end position="158"/>
    </location>
</feature>
<keyword evidence="1" id="KW-0472">Membrane</keyword>
<feature type="transmembrane region" description="Helical" evidence="1">
    <location>
        <begin position="20"/>
        <end position="38"/>
    </location>
</feature>
<feature type="transmembrane region" description="Helical" evidence="1">
    <location>
        <begin position="96"/>
        <end position="117"/>
    </location>
</feature>
<reference evidence="3" key="1">
    <citation type="submission" date="2017-09" db="EMBL/GenBank/DDBJ databases">
        <title>Depth-based differentiation of microbial function through sediment-hosted aquifers and enrichment of novel symbionts in the deep terrestrial subsurface.</title>
        <authorList>
            <person name="Probst A.J."/>
            <person name="Ladd B."/>
            <person name="Jarett J.K."/>
            <person name="Geller-Mcgrath D.E."/>
            <person name="Sieber C.M.K."/>
            <person name="Emerson J.B."/>
            <person name="Anantharaman K."/>
            <person name="Thomas B.C."/>
            <person name="Malmstrom R."/>
            <person name="Stieglmeier M."/>
            <person name="Klingl A."/>
            <person name="Woyke T."/>
            <person name="Ryan C.M."/>
            <person name="Banfield J.F."/>
        </authorList>
    </citation>
    <scope>NUCLEOTIDE SEQUENCE [LARGE SCALE GENOMIC DNA]</scope>
</reference>
<dbReference type="AlphaFoldDB" id="A0A2M7H1C5"/>
<evidence type="ECO:0000256" key="1">
    <source>
        <dbReference type="SAM" id="Phobius"/>
    </source>
</evidence>
<proteinExistence type="predicted"/>
<organism evidence="2 3">
    <name type="scientific">Candidatus Nealsonbacteria bacterium CG15_BIG_FIL_POST_REV_8_21_14_020_37_12</name>
    <dbReference type="NCBI Taxonomy" id="1974716"/>
    <lineage>
        <taxon>Bacteria</taxon>
        <taxon>Candidatus Nealsoniibacteriota</taxon>
    </lineage>
</organism>
<dbReference type="EMBL" id="PFGB01000054">
    <property type="protein sequence ID" value="PIW34935.1"/>
    <property type="molecule type" value="Genomic_DNA"/>
</dbReference>
<accession>A0A2M7H1C5</accession>
<evidence type="ECO:0000313" key="3">
    <source>
        <dbReference type="Proteomes" id="UP000230215"/>
    </source>
</evidence>
<feature type="transmembrane region" description="Helical" evidence="1">
    <location>
        <begin position="67"/>
        <end position="89"/>
    </location>
</feature>
<name>A0A2M7H1C5_9BACT</name>
<keyword evidence="1" id="KW-1133">Transmembrane helix</keyword>